<dbReference type="InterPro" id="IPR016032">
    <property type="entry name" value="Sig_transdc_resp-reg_C-effctor"/>
</dbReference>
<evidence type="ECO:0000259" key="1">
    <source>
        <dbReference type="PROSITE" id="PS50043"/>
    </source>
</evidence>
<comment type="caution">
    <text evidence="2">The sequence shown here is derived from an EMBL/GenBank/DDBJ whole genome shotgun (WGS) entry which is preliminary data.</text>
</comment>
<dbReference type="InterPro" id="IPR027417">
    <property type="entry name" value="P-loop_NTPase"/>
</dbReference>
<dbReference type="InterPro" id="IPR036388">
    <property type="entry name" value="WH-like_DNA-bd_sf"/>
</dbReference>
<evidence type="ECO:0000313" key="2">
    <source>
        <dbReference type="EMBL" id="MFD1518034.1"/>
    </source>
</evidence>
<dbReference type="RefSeq" id="WP_344720096.1">
    <property type="nucleotide sequence ID" value="NZ_BAAAUS010000006.1"/>
</dbReference>
<dbReference type="Pfam" id="PF25872">
    <property type="entry name" value="HTH_77"/>
    <property type="match status" value="1"/>
</dbReference>
<organism evidence="2 3">
    <name type="scientific">Pseudonocardia yunnanensis</name>
    <dbReference type="NCBI Taxonomy" id="58107"/>
    <lineage>
        <taxon>Bacteria</taxon>
        <taxon>Bacillati</taxon>
        <taxon>Actinomycetota</taxon>
        <taxon>Actinomycetes</taxon>
        <taxon>Pseudonocardiales</taxon>
        <taxon>Pseudonocardiaceae</taxon>
        <taxon>Pseudonocardia</taxon>
    </lineage>
</organism>
<keyword evidence="3" id="KW-1185">Reference proteome</keyword>
<dbReference type="Gene3D" id="3.40.50.300">
    <property type="entry name" value="P-loop containing nucleotide triphosphate hydrolases"/>
    <property type="match status" value="1"/>
</dbReference>
<protein>
    <submittedName>
        <fullName evidence="2">LuxR C-terminal-related transcriptional regulator</fullName>
    </submittedName>
</protein>
<dbReference type="InterPro" id="IPR000792">
    <property type="entry name" value="Tscrpt_reg_LuxR_C"/>
</dbReference>
<proteinExistence type="predicted"/>
<name>A0ABW4EVB9_9PSEU</name>
<dbReference type="Pfam" id="PF00196">
    <property type="entry name" value="GerE"/>
    <property type="match status" value="1"/>
</dbReference>
<dbReference type="EMBL" id="JBHUCO010000012">
    <property type="protein sequence ID" value="MFD1518034.1"/>
    <property type="molecule type" value="Genomic_DNA"/>
</dbReference>
<sequence length="936" mass="99876">MKQEGVAEASVSVREAEVLAAVGEHLTNAEIAARLFISIRTVESHVSSLLRKFGVSDRRALSLLAAERSREPVSPAGPASRRIAPLPSPLTSFVGRRSERAELAAALREPRLVTAVGPGGVGKTRLALAVAADVSERFADGVWYADLVPVTDSRLVASAVAGAIGLGEQQRRSAQDTVLAWAADRQALFVLDNCEHLVDGVALFVEELLARSPGLVVLATSRARLLLPFERVFPVVGMSVQAGDDAEGGDATTLFEERATAAGFPITAADRSGIVRICRGLDGVPLAIELAAARLPSLGVDGLEAGLADRLQLLTGGRRVDSRHSSLRSMLDWSYALLDEQAQAVLRRIAVFAGAFRAEDAAAVVGWPPVTAREIGAQLAALADHSLLVPTTATDGTRYRALEAVRQYGAELLEDTGELVETRTRHLRWSQGAGTALLAVADVDSVGWRTSFDRLGDELRSALGWSAPRPEHRRVAYEGKRLLAALCYRRGLPGESQWRYEQAAGLAPDDMHAATELRMAAGAAEAHLAGDDTVRLRRAAAAAALRAGEPERAGQELAQAAELMNRGPGAMSRPPQPDVARALLDEARSYVHGDLVAQARLATAEAFAIPETDVQAPRVADRALELARRSGDRLAESAALDRLTTVQLAKGDGRAALGSALRRIDLLAAVTLDAGAGFELPDAHIMAVESAIAAGDLREAKRIAERVRDLPLHREVGHVAVARLMIVCALDGDWDSVVAAGARFREGWERAGRPRVPTLRRAVQAVATVHGLRGEADDRAAWMGIFSALEPRDRPEHDKNPRAFFDALLLLHRDQPDRALRVLATSPHGIQGWYQAIWRPWYVALWVEAAVLADVPDVAERMSSARPFIADNPVAAALVDRAAALGAGDRDGVLAAARALDAAGCRYQWARSLVLAGGADRERGVSALRAMGATVV</sequence>
<gene>
    <name evidence="2" type="ORF">ACFSJD_11075</name>
</gene>
<dbReference type="SMART" id="SM00421">
    <property type="entry name" value="HTH_LUXR"/>
    <property type="match status" value="1"/>
</dbReference>
<dbReference type="SUPFAM" id="SSF52540">
    <property type="entry name" value="P-loop containing nucleoside triphosphate hydrolases"/>
    <property type="match status" value="1"/>
</dbReference>
<dbReference type="CDD" id="cd06170">
    <property type="entry name" value="LuxR_C_like"/>
    <property type="match status" value="1"/>
</dbReference>
<reference evidence="3" key="1">
    <citation type="journal article" date="2019" name="Int. J. Syst. Evol. Microbiol.">
        <title>The Global Catalogue of Microorganisms (GCM) 10K type strain sequencing project: providing services to taxonomists for standard genome sequencing and annotation.</title>
        <authorList>
            <consortium name="The Broad Institute Genomics Platform"/>
            <consortium name="The Broad Institute Genome Sequencing Center for Infectious Disease"/>
            <person name="Wu L."/>
            <person name="Ma J."/>
        </authorList>
    </citation>
    <scope>NUCLEOTIDE SEQUENCE [LARGE SCALE GENOMIC DNA]</scope>
    <source>
        <strain evidence="3">CCM 7043</strain>
    </source>
</reference>
<dbReference type="PROSITE" id="PS50043">
    <property type="entry name" value="HTH_LUXR_2"/>
    <property type="match status" value="1"/>
</dbReference>
<dbReference type="SUPFAM" id="SSF46894">
    <property type="entry name" value="C-terminal effector domain of the bipartite response regulators"/>
    <property type="match status" value="1"/>
</dbReference>
<dbReference type="PANTHER" id="PTHR47691:SF3">
    <property type="entry name" value="HTH-TYPE TRANSCRIPTIONAL REGULATOR RV0890C-RELATED"/>
    <property type="match status" value="1"/>
</dbReference>
<dbReference type="Gene3D" id="1.10.10.10">
    <property type="entry name" value="Winged helix-like DNA-binding domain superfamily/Winged helix DNA-binding domain"/>
    <property type="match status" value="1"/>
</dbReference>
<dbReference type="PANTHER" id="PTHR47691">
    <property type="entry name" value="REGULATOR-RELATED"/>
    <property type="match status" value="1"/>
</dbReference>
<feature type="domain" description="HTH luxR-type" evidence="1">
    <location>
        <begin position="4"/>
        <end position="69"/>
    </location>
</feature>
<dbReference type="InterPro" id="IPR058852">
    <property type="entry name" value="HTH_77"/>
</dbReference>
<dbReference type="PRINTS" id="PR00038">
    <property type="entry name" value="HTHLUXR"/>
</dbReference>
<dbReference type="Proteomes" id="UP001597114">
    <property type="component" value="Unassembled WGS sequence"/>
</dbReference>
<evidence type="ECO:0000313" key="3">
    <source>
        <dbReference type="Proteomes" id="UP001597114"/>
    </source>
</evidence>
<accession>A0ABW4EVB9</accession>